<dbReference type="AlphaFoldDB" id="A0A1F7J201"/>
<proteinExistence type="inferred from homology"/>
<evidence type="ECO:0000256" key="3">
    <source>
        <dbReference type="ARBA" id="ARBA00023027"/>
    </source>
</evidence>
<dbReference type="Pfam" id="PF00389">
    <property type="entry name" value="2-Hacid_dh"/>
    <property type="match status" value="1"/>
</dbReference>
<evidence type="ECO:0000256" key="4">
    <source>
        <dbReference type="RuleBase" id="RU003719"/>
    </source>
</evidence>
<feature type="domain" description="D-isomer specific 2-hydroxyacid dehydrogenase catalytic" evidence="5">
    <location>
        <begin position="17"/>
        <end position="312"/>
    </location>
</feature>
<evidence type="ECO:0000313" key="8">
    <source>
        <dbReference type="Proteomes" id="UP000178558"/>
    </source>
</evidence>
<evidence type="ECO:0000256" key="1">
    <source>
        <dbReference type="ARBA" id="ARBA00005854"/>
    </source>
</evidence>
<dbReference type="PANTHER" id="PTHR43761:SF1">
    <property type="entry name" value="D-ISOMER SPECIFIC 2-HYDROXYACID DEHYDROGENASE CATALYTIC DOMAIN-CONTAINING PROTEIN-RELATED"/>
    <property type="match status" value="1"/>
</dbReference>
<reference evidence="7 8" key="1">
    <citation type="journal article" date="2016" name="Nat. Commun.">
        <title>Thousands of microbial genomes shed light on interconnected biogeochemical processes in an aquifer system.</title>
        <authorList>
            <person name="Anantharaman K."/>
            <person name="Brown C.T."/>
            <person name="Hug L.A."/>
            <person name="Sharon I."/>
            <person name="Castelle C.J."/>
            <person name="Probst A.J."/>
            <person name="Thomas B.C."/>
            <person name="Singh A."/>
            <person name="Wilkins M.J."/>
            <person name="Karaoz U."/>
            <person name="Brodie E.L."/>
            <person name="Williams K.H."/>
            <person name="Hubbard S.S."/>
            <person name="Banfield J.F."/>
        </authorList>
    </citation>
    <scope>NUCLEOTIDE SEQUENCE [LARGE SCALE GENOMIC DNA]</scope>
</reference>
<organism evidence="7 8">
    <name type="scientific">Candidatus Roizmanbacteria bacterium RIFCSPLOWO2_01_FULL_40_42</name>
    <dbReference type="NCBI Taxonomy" id="1802066"/>
    <lineage>
        <taxon>Bacteria</taxon>
        <taxon>Candidatus Roizmaniibacteriota</taxon>
    </lineage>
</organism>
<sequence length="317" mass="34832">MKIYIVGATREFNESMQNALRSSGQKDVSIIVVPKKITPRELAEKAGDCEILVASPSGFERVSKEHVDSLPKLKFITTTSVGTDWVDVQAAKEHGVIVSNQKGVNAEAVAEHCFGMILDVAKRITEADRDIREKGEYRSSPYMGIELYGKTLGIIGIGDIGQRVARIAKGFSMKVLGVNKSRKEVLGIELESLETLLKESDVIAVTIPLTTDTENLLSEKELNLMKPGVILVSTSREKIINKEAVLDAVDSGKVSGYGFDAEILSPIKKGDPYLKRRRVVITPHSASMTREANQGYIDMTVENVMAFLIEKPIRVVE</sequence>
<dbReference type="EMBL" id="MGAQ01000029">
    <property type="protein sequence ID" value="OGK49633.1"/>
    <property type="molecule type" value="Genomic_DNA"/>
</dbReference>
<feature type="domain" description="D-isomer specific 2-hydroxyacid dehydrogenase NAD-binding" evidence="6">
    <location>
        <begin position="114"/>
        <end position="286"/>
    </location>
</feature>
<evidence type="ECO:0008006" key="9">
    <source>
        <dbReference type="Google" id="ProtNLM"/>
    </source>
</evidence>
<gene>
    <name evidence="7" type="ORF">A3B50_04245</name>
</gene>
<dbReference type="Proteomes" id="UP000178558">
    <property type="component" value="Unassembled WGS sequence"/>
</dbReference>
<name>A0A1F7J201_9BACT</name>
<dbReference type="SUPFAM" id="SSF51735">
    <property type="entry name" value="NAD(P)-binding Rossmann-fold domains"/>
    <property type="match status" value="1"/>
</dbReference>
<dbReference type="Gene3D" id="3.40.50.720">
    <property type="entry name" value="NAD(P)-binding Rossmann-like Domain"/>
    <property type="match status" value="2"/>
</dbReference>
<dbReference type="PANTHER" id="PTHR43761">
    <property type="entry name" value="D-ISOMER SPECIFIC 2-HYDROXYACID DEHYDROGENASE FAMILY PROTEIN (AFU_ORTHOLOGUE AFUA_1G13630)"/>
    <property type="match status" value="1"/>
</dbReference>
<accession>A0A1F7J201</accession>
<dbReference type="InterPro" id="IPR036291">
    <property type="entry name" value="NAD(P)-bd_dom_sf"/>
</dbReference>
<dbReference type="CDD" id="cd05198">
    <property type="entry name" value="formate_dh_like"/>
    <property type="match status" value="1"/>
</dbReference>
<dbReference type="InterPro" id="IPR050418">
    <property type="entry name" value="D-iso_2-hydroxyacid_DH_PdxB"/>
</dbReference>
<protein>
    <recommendedName>
        <fullName evidence="9">Hydroxyacid dehydrogenase</fullName>
    </recommendedName>
</protein>
<comment type="similarity">
    <text evidence="1 4">Belongs to the D-isomer specific 2-hydroxyacid dehydrogenase family.</text>
</comment>
<evidence type="ECO:0000259" key="6">
    <source>
        <dbReference type="Pfam" id="PF02826"/>
    </source>
</evidence>
<dbReference type="Pfam" id="PF02826">
    <property type="entry name" value="2-Hacid_dh_C"/>
    <property type="match status" value="1"/>
</dbReference>
<evidence type="ECO:0000313" key="7">
    <source>
        <dbReference type="EMBL" id="OGK49633.1"/>
    </source>
</evidence>
<dbReference type="SUPFAM" id="SSF52283">
    <property type="entry name" value="Formate/glycerate dehydrogenase catalytic domain-like"/>
    <property type="match status" value="1"/>
</dbReference>
<dbReference type="GO" id="GO:0051287">
    <property type="term" value="F:NAD binding"/>
    <property type="evidence" value="ECO:0007669"/>
    <property type="project" value="InterPro"/>
</dbReference>
<dbReference type="InterPro" id="IPR006139">
    <property type="entry name" value="D-isomer_2_OHA_DH_cat_dom"/>
</dbReference>
<evidence type="ECO:0000259" key="5">
    <source>
        <dbReference type="Pfam" id="PF00389"/>
    </source>
</evidence>
<keyword evidence="2 4" id="KW-0560">Oxidoreductase</keyword>
<evidence type="ECO:0000256" key="2">
    <source>
        <dbReference type="ARBA" id="ARBA00023002"/>
    </source>
</evidence>
<dbReference type="InterPro" id="IPR006140">
    <property type="entry name" value="D-isomer_DH_NAD-bd"/>
</dbReference>
<dbReference type="GO" id="GO:0016616">
    <property type="term" value="F:oxidoreductase activity, acting on the CH-OH group of donors, NAD or NADP as acceptor"/>
    <property type="evidence" value="ECO:0007669"/>
    <property type="project" value="InterPro"/>
</dbReference>
<keyword evidence="3" id="KW-0520">NAD</keyword>
<comment type="caution">
    <text evidence="7">The sequence shown here is derived from an EMBL/GenBank/DDBJ whole genome shotgun (WGS) entry which is preliminary data.</text>
</comment>